<evidence type="ECO:0000313" key="4">
    <source>
        <dbReference type="EMBL" id="AEY61773.1"/>
    </source>
</evidence>
<keyword evidence="4" id="KW-0030">Aminoacyl-tRNA synthetase</keyword>
<evidence type="ECO:0000256" key="1">
    <source>
        <dbReference type="ARBA" id="ARBA00013160"/>
    </source>
</evidence>
<dbReference type="GO" id="GO:0006437">
    <property type="term" value="P:tyrosyl-tRNA aminoacylation"/>
    <property type="evidence" value="ECO:0007669"/>
    <property type="project" value="TreeGrafter"/>
</dbReference>
<reference evidence="4" key="1">
    <citation type="submission" date="2011-11" db="EMBL/GenBank/DDBJ databases">
        <title>Decoding the brain transcriptome of the Eastern honeybee (Apis cerana) based on pyrosequencing.</title>
        <authorList>
            <person name="Sun L."/>
            <person name="Zheng H."/>
            <person name="Wang Y."/>
            <person name="Xie X."/>
            <person name="Zhu Y."/>
            <person name="Gu W."/>
            <person name="Wang S."/>
        </authorList>
    </citation>
    <scope>NUCLEOTIDE SEQUENCE</scope>
    <source>
        <tissue evidence="4">Brain</tissue>
    </source>
</reference>
<dbReference type="SUPFAM" id="SSF52374">
    <property type="entry name" value="Nucleotidylyl transferase"/>
    <property type="match status" value="1"/>
</dbReference>
<dbReference type="PANTHER" id="PTHR46264">
    <property type="entry name" value="TYROSINE-TRNA LIGASE"/>
    <property type="match status" value="1"/>
</dbReference>
<dbReference type="EC" id="6.1.1.1" evidence="1"/>
<dbReference type="GO" id="GO:0004831">
    <property type="term" value="F:tyrosine-tRNA ligase activity"/>
    <property type="evidence" value="ECO:0007669"/>
    <property type="project" value="UniProtKB-EC"/>
</dbReference>
<dbReference type="InterPro" id="IPR050489">
    <property type="entry name" value="Tyr-tRNA_synthase"/>
</dbReference>
<keyword evidence="4" id="KW-0436">Ligase</keyword>
<dbReference type="Gene3D" id="1.10.240.10">
    <property type="entry name" value="Tyrosyl-Transfer RNA Synthetase"/>
    <property type="match status" value="1"/>
</dbReference>
<sequence length="96" mass="11232">MEYFSFAKHVIYPLLKEGESFNVYRTAEFGGDISFDTYEDLENAFAKEEIHPGDLKNAVEIYINKLLDPIRKEFETDSKFKNLANKAYPPQKPKNY</sequence>
<proteinExistence type="evidence at transcript level"/>
<protein>
    <recommendedName>
        <fullName evidence="1">tyrosine--tRNA ligase</fullName>
        <ecNumber evidence="1">6.1.1.1</ecNumber>
    </recommendedName>
    <alternativeName>
        <fullName evidence="2">Tyrosyl-tRNA synthetase</fullName>
    </alternativeName>
</protein>
<comment type="catalytic activity">
    <reaction evidence="3">
        <text>tRNA(Tyr) + L-tyrosine + ATP = L-tyrosyl-tRNA(Tyr) + AMP + diphosphate + H(+)</text>
        <dbReference type="Rhea" id="RHEA:10220"/>
        <dbReference type="Rhea" id="RHEA-COMP:9706"/>
        <dbReference type="Rhea" id="RHEA-COMP:9707"/>
        <dbReference type="ChEBI" id="CHEBI:15378"/>
        <dbReference type="ChEBI" id="CHEBI:30616"/>
        <dbReference type="ChEBI" id="CHEBI:33019"/>
        <dbReference type="ChEBI" id="CHEBI:58315"/>
        <dbReference type="ChEBI" id="CHEBI:78442"/>
        <dbReference type="ChEBI" id="CHEBI:78536"/>
        <dbReference type="ChEBI" id="CHEBI:456215"/>
        <dbReference type="EC" id="6.1.1.1"/>
    </reaction>
</comment>
<dbReference type="PANTHER" id="PTHR46264:SF4">
    <property type="entry name" value="TYROSINE--TRNA LIGASE, CYTOPLASMIC"/>
    <property type="match status" value="1"/>
</dbReference>
<name>V9IKW0_APICE</name>
<dbReference type="GO" id="GO:0005737">
    <property type="term" value="C:cytoplasm"/>
    <property type="evidence" value="ECO:0007669"/>
    <property type="project" value="TreeGrafter"/>
</dbReference>
<dbReference type="EMBL" id="JR052754">
    <property type="protein sequence ID" value="AEY61773.1"/>
    <property type="molecule type" value="mRNA"/>
</dbReference>
<dbReference type="AlphaFoldDB" id="V9IKW0"/>
<evidence type="ECO:0000256" key="3">
    <source>
        <dbReference type="ARBA" id="ARBA00048248"/>
    </source>
</evidence>
<evidence type="ECO:0000256" key="2">
    <source>
        <dbReference type="ARBA" id="ARBA00033323"/>
    </source>
</evidence>
<gene>
    <name evidence="4" type="ORF">ACCB13975</name>
</gene>
<accession>V9IKW0</accession>
<organism evidence="4">
    <name type="scientific">Apis cerana</name>
    <name type="common">Indian honeybee</name>
    <dbReference type="NCBI Taxonomy" id="7461"/>
    <lineage>
        <taxon>Eukaryota</taxon>
        <taxon>Metazoa</taxon>
        <taxon>Ecdysozoa</taxon>
        <taxon>Arthropoda</taxon>
        <taxon>Hexapoda</taxon>
        <taxon>Insecta</taxon>
        <taxon>Pterygota</taxon>
        <taxon>Neoptera</taxon>
        <taxon>Endopterygota</taxon>
        <taxon>Hymenoptera</taxon>
        <taxon>Apocrita</taxon>
        <taxon>Aculeata</taxon>
        <taxon>Apoidea</taxon>
        <taxon>Anthophila</taxon>
        <taxon>Apidae</taxon>
        <taxon>Apis</taxon>
    </lineage>
</organism>